<reference evidence="1" key="1">
    <citation type="submission" date="2019-05" db="EMBL/GenBank/DDBJ databases">
        <title>Metatranscriptomic reconstruction reveals RNA viruses with the potential to shape carbon cycling in soil.</title>
        <authorList>
            <person name="Starr E.P."/>
            <person name="Nuccio E."/>
            <person name="Pett-Ridge J."/>
            <person name="Banfield J.F."/>
            <person name="Firestone M.K."/>
        </authorList>
    </citation>
    <scope>NUCLEOTIDE SEQUENCE</scope>
    <source>
        <strain evidence="1">H1_Bulk_30_scaffold_10548</strain>
    </source>
</reference>
<sequence length="106" mass="12110">MTPDVLWELTPWSWLVDWFGNFGDIINNFSNLNQDNQVMTYGYSMSTVYKENIYDLPGSPIGPLTQKFGSQYKLRLKASPYGFGVDWPDFSAYQLAILAALGISRR</sequence>
<accession>A0A514CZR2</accession>
<proteinExistence type="predicted"/>
<name>A0A514CZR2_9VIRU</name>
<organism evidence="1">
    <name type="scientific">Leviviridae sp</name>
    <dbReference type="NCBI Taxonomy" id="2027243"/>
    <lineage>
        <taxon>Viruses</taxon>
        <taxon>Riboviria</taxon>
        <taxon>Orthornavirae</taxon>
        <taxon>Lenarviricota</taxon>
        <taxon>Leviviricetes</taxon>
        <taxon>Norzivirales</taxon>
        <taxon>Fiersviridae</taxon>
    </lineage>
</organism>
<gene>
    <name evidence="1" type="ORF">H1Bulk3010548_000003</name>
</gene>
<dbReference type="EMBL" id="MN032962">
    <property type="protein sequence ID" value="QDH86833.1"/>
    <property type="molecule type" value="Genomic_RNA"/>
</dbReference>
<protein>
    <submittedName>
        <fullName evidence="1">Uncharacterized protein</fullName>
    </submittedName>
</protein>
<evidence type="ECO:0000313" key="1">
    <source>
        <dbReference type="EMBL" id="QDH86833.1"/>
    </source>
</evidence>